<dbReference type="Proteomes" id="UP000812270">
    <property type="component" value="Unassembled WGS sequence"/>
</dbReference>
<evidence type="ECO:0000259" key="2">
    <source>
        <dbReference type="Pfam" id="PF19089"/>
    </source>
</evidence>
<sequence>MKRITLFTVLCLLLGQFKAVAQDDLLGDLEKEDSAKPKQNITTGTFKSTRVINMQSVEITGKGNLQFMISHHFGNIWENGKGWSNLAEFAGLNGGVANTLLSLDYSPTTWGNVGLAMTGKAQYELWGKLKLLRQQTGERNIPVTLDWFSTMHIDCSEGPSPEDFVWNRMSYLHQILIARKFSDKLSLQLTPSYVHYNYTPYYDYKTSGGHQANNVFSVGIGGRYKFTSKKALTFEYSRQLNGYKDLYSAETGGMISYNPDLISLGYDWDTGGHIFQFYVSSTTAASNITQLSRNTSDFKQGNFSLGFTINRSFGLKKVVKTAP</sequence>
<proteinExistence type="predicted"/>
<feature type="domain" description="DUF5777" evidence="2">
    <location>
        <begin position="46"/>
        <end position="313"/>
    </location>
</feature>
<organism evidence="3 4">
    <name type="scientific">Pinibacter aurantiacus</name>
    <dbReference type="NCBI Taxonomy" id="2851599"/>
    <lineage>
        <taxon>Bacteria</taxon>
        <taxon>Pseudomonadati</taxon>
        <taxon>Bacteroidota</taxon>
        <taxon>Chitinophagia</taxon>
        <taxon>Chitinophagales</taxon>
        <taxon>Chitinophagaceae</taxon>
        <taxon>Pinibacter</taxon>
    </lineage>
</organism>
<dbReference type="Pfam" id="PF19089">
    <property type="entry name" value="DUF5777"/>
    <property type="match status" value="1"/>
</dbReference>
<accession>A0A9E2SBZ5</accession>
<dbReference type="EMBL" id="JAHSPG010000016">
    <property type="protein sequence ID" value="MBV4359771.1"/>
    <property type="molecule type" value="Genomic_DNA"/>
</dbReference>
<evidence type="ECO:0000313" key="4">
    <source>
        <dbReference type="Proteomes" id="UP000812270"/>
    </source>
</evidence>
<dbReference type="RefSeq" id="WP_217794035.1">
    <property type="nucleotide sequence ID" value="NZ_JAHSPG010000016.1"/>
</dbReference>
<evidence type="ECO:0000256" key="1">
    <source>
        <dbReference type="SAM" id="SignalP"/>
    </source>
</evidence>
<name>A0A9E2SBZ5_9BACT</name>
<reference evidence="3" key="1">
    <citation type="submission" date="2021-06" db="EMBL/GenBank/DDBJ databases">
        <authorList>
            <person name="Huq M.A."/>
        </authorList>
    </citation>
    <scope>NUCLEOTIDE SEQUENCE</scope>
    <source>
        <strain evidence="3">MAH-26</strain>
    </source>
</reference>
<evidence type="ECO:0000313" key="3">
    <source>
        <dbReference type="EMBL" id="MBV4359771.1"/>
    </source>
</evidence>
<dbReference type="AlphaFoldDB" id="A0A9E2SBZ5"/>
<dbReference type="InterPro" id="IPR045916">
    <property type="entry name" value="DUF5777"/>
</dbReference>
<keyword evidence="1" id="KW-0732">Signal</keyword>
<comment type="caution">
    <text evidence="3">The sequence shown here is derived from an EMBL/GenBank/DDBJ whole genome shotgun (WGS) entry which is preliminary data.</text>
</comment>
<keyword evidence="4" id="KW-1185">Reference proteome</keyword>
<feature type="signal peptide" evidence="1">
    <location>
        <begin position="1"/>
        <end position="21"/>
    </location>
</feature>
<feature type="chain" id="PRO_5038594169" description="DUF5777 domain-containing protein" evidence="1">
    <location>
        <begin position="22"/>
        <end position="323"/>
    </location>
</feature>
<protein>
    <recommendedName>
        <fullName evidence="2">DUF5777 domain-containing protein</fullName>
    </recommendedName>
</protein>
<gene>
    <name evidence="3" type="ORF">KTO63_21560</name>
</gene>